<dbReference type="InterPro" id="IPR028934">
    <property type="entry name" value="Vps26-related"/>
</dbReference>
<dbReference type="Pfam" id="PF03643">
    <property type="entry name" value="Vps26"/>
    <property type="match status" value="1"/>
</dbReference>
<keyword evidence="3" id="KW-1185">Reference proteome</keyword>
<protein>
    <submittedName>
        <fullName evidence="2">VPS26B</fullName>
    </submittedName>
</protein>
<comment type="similarity">
    <text evidence="1">Belongs to the VPS26 family.</text>
</comment>
<evidence type="ECO:0000256" key="1">
    <source>
        <dbReference type="ARBA" id="ARBA00009100"/>
    </source>
</evidence>
<dbReference type="Proteomes" id="UP001235939">
    <property type="component" value="Chromosome 06"/>
</dbReference>
<proteinExistence type="inferred from homology"/>
<organism evidence="2 3">
    <name type="scientific">Cordylochernes scorpioides</name>
    <dbReference type="NCBI Taxonomy" id="51811"/>
    <lineage>
        <taxon>Eukaryota</taxon>
        <taxon>Metazoa</taxon>
        <taxon>Ecdysozoa</taxon>
        <taxon>Arthropoda</taxon>
        <taxon>Chelicerata</taxon>
        <taxon>Arachnida</taxon>
        <taxon>Pseudoscorpiones</taxon>
        <taxon>Cheliferoidea</taxon>
        <taxon>Chernetidae</taxon>
        <taxon>Cordylochernes</taxon>
    </lineage>
</organism>
<reference evidence="2 3" key="1">
    <citation type="submission" date="2022-01" db="EMBL/GenBank/DDBJ databases">
        <title>A chromosomal length assembly of Cordylochernes scorpioides.</title>
        <authorList>
            <person name="Zeh D."/>
            <person name="Zeh J."/>
        </authorList>
    </citation>
    <scope>NUCLEOTIDE SEQUENCE [LARGE SCALE GENOMIC DNA]</scope>
    <source>
        <strain evidence="2">IN4F17</strain>
        <tissue evidence="2">Whole Body</tissue>
    </source>
</reference>
<dbReference type="PANTHER" id="PTHR12233">
    <property type="entry name" value="VACUOLAR PROTEIN SORTING 26 RELATED"/>
    <property type="match status" value="1"/>
</dbReference>
<name>A0ABY6KL80_9ARAC</name>
<dbReference type="EMBL" id="CP092868">
    <property type="protein sequence ID" value="UYV69249.1"/>
    <property type="molecule type" value="Genomic_DNA"/>
</dbReference>
<evidence type="ECO:0000313" key="2">
    <source>
        <dbReference type="EMBL" id="UYV69249.1"/>
    </source>
</evidence>
<dbReference type="InterPro" id="IPR014752">
    <property type="entry name" value="Arrestin-like_C"/>
</dbReference>
<gene>
    <name evidence="2" type="ORF">LAZ67_6002975</name>
</gene>
<dbReference type="Gene3D" id="2.60.40.640">
    <property type="match status" value="2"/>
</dbReference>
<sequence length="322" mass="37477">MICFQNFLGFGTQADIDIFLDDQETRRRVEVKNEAGIKRKDFLFYDGESITGKVAITMRKPGARLEHQGIKIEFIGQIELYYDRGNHHEFVSLVKELARPGEITQPTTFTFDFNNVEKPYETYTGLNVRLRYLLRVTVVRRITDQVKEMEVVVHTLASYPEVNSSIKMEVGIEDCLHIEFEYNKSKYHMFDVILGKIYFLLVRIKIKNMELSIIKRETTGTGPNTFTETENMSKFEIMDGAPVKGECIPIRLFLSGIKISPTMRDVNKKFSVRYYLNLVLVDEEDRRYFKQQEITIWRKGDLSKKLLPQQQQSPVPSVEGSN</sequence>
<evidence type="ECO:0000313" key="3">
    <source>
        <dbReference type="Proteomes" id="UP001235939"/>
    </source>
</evidence>
<accession>A0ABY6KL80</accession>